<proteinExistence type="predicted"/>
<feature type="compositionally biased region" description="Low complexity" evidence="1">
    <location>
        <begin position="50"/>
        <end position="62"/>
    </location>
</feature>
<organism evidence="2 3">
    <name type="scientific">Aspergillus glaucus CBS 516.65</name>
    <dbReference type="NCBI Taxonomy" id="1160497"/>
    <lineage>
        <taxon>Eukaryota</taxon>
        <taxon>Fungi</taxon>
        <taxon>Dikarya</taxon>
        <taxon>Ascomycota</taxon>
        <taxon>Pezizomycotina</taxon>
        <taxon>Eurotiomycetes</taxon>
        <taxon>Eurotiomycetidae</taxon>
        <taxon>Eurotiales</taxon>
        <taxon>Aspergillaceae</taxon>
        <taxon>Aspergillus</taxon>
        <taxon>Aspergillus subgen. Aspergillus</taxon>
    </lineage>
</organism>
<name>A0A1L9VWX4_ASPGL</name>
<reference evidence="3" key="1">
    <citation type="journal article" date="2017" name="Genome Biol.">
        <title>Comparative genomics reveals high biological diversity and specific adaptations in the industrially and medically important fungal genus Aspergillus.</title>
        <authorList>
            <person name="de Vries R.P."/>
            <person name="Riley R."/>
            <person name="Wiebenga A."/>
            <person name="Aguilar-Osorio G."/>
            <person name="Amillis S."/>
            <person name="Uchima C.A."/>
            <person name="Anderluh G."/>
            <person name="Asadollahi M."/>
            <person name="Askin M."/>
            <person name="Barry K."/>
            <person name="Battaglia E."/>
            <person name="Bayram O."/>
            <person name="Benocci T."/>
            <person name="Braus-Stromeyer S.A."/>
            <person name="Caldana C."/>
            <person name="Canovas D."/>
            <person name="Cerqueira G.C."/>
            <person name="Chen F."/>
            <person name="Chen W."/>
            <person name="Choi C."/>
            <person name="Clum A."/>
            <person name="Dos Santos R.A."/>
            <person name="Damasio A.R."/>
            <person name="Diallinas G."/>
            <person name="Emri T."/>
            <person name="Fekete E."/>
            <person name="Flipphi M."/>
            <person name="Freyberg S."/>
            <person name="Gallo A."/>
            <person name="Gournas C."/>
            <person name="Habgood R."/>
            <person name="Hainaut M."/>
            <person name="Harispe M.L."/>
            <person name="Henrissat B."/>
            <person name="Hilden K.S."/>
            <person name="Hope R."/>
            <person name="Hossain A."/>
            <person name="Karabika E."/>
            <person name="Karaffa L."/>
            <person name="Karanyi Z."/>
            <person name="Krasevec N."/>
            <person name="Kuo A."/>
            <person name="Kusch H."/>
            <person name="LaButti K."/>
            <person name="Lagendijk E.L."/>
            <person name="Lapidus A."/>
            <person name="Levasseur A."/>
            <person name="Lindquist E."/>
            <person name="Lipzen A."/>
            <person name="Logrieco A.F."/>
            <person name="MacCabe A."/>
            <person name="Maekelae M.R."/>
            <person name="Malavazi I."/>
            <person name="Melin P."/>
            <person name="Meyer V."/>
            <person name="Mielnichuk N."/>
            <person name="Miskei M."/>
            <person name="Molnar A.P."/>
            <person name="Mule G."/>
            <person name="Ngan C.Y."/>
            <person name="Orejas M."/>
            <person name="Orosz E."/>
            <person name="Ouedraogo J.P."/>
            <person name="Overkamp K.M."/>
            <person name="Park H.-S."/>
            <person name="Perrone G."/>
            <person name="Piumi F."/>
            <person name="Punt P.J."/>
            <person name="Ram A.F."/>
            <person name="Ramon A."/>
            <person name="Rauscher S."/>
            <person name="Record E."/>
            <person name="Riano-Pachon D.M."/>
            <person name="Robert V."/>
            <person name="Roehrig J."/>
            <person name="Ruller R."/>
            <person name="Salamov A."/>
            <person name="Salih N.S."/>
            <person name="Samson R.A."/>
            <person name="Sandor E."/>
            <person name="Sanguinetti M."/>
            <person name="Schuetze T."/>
            <person name="Sepcic K."/>
            <person name="Shelest E."/>
            <person name="Sherlock G."/>
            <person name="Sophianopoulou V."/>
            <person name="Squina F.M."/>
            <person name="Sun H."/>
            <person name="Susca A."/>
            <person name="Todd R.B."/>
            <person name="Tsang A."/>
            <person name="Unkles S.E."/>
            <person name="van de Wiele N."/>
            <person name="van Rossen-Uffink D."/>
            <person name="Oliveira J.V."/>
            <person name="Vesth T.C."/>
            <person name="Visser J."/>
            <person name="Yu J.-H."/>
            <person name="Zhou M."/>
            <person name="Andersen M.R."/>
            <person name="Archer D.B."/>
            <person name="Baker S.E."/>
            <person name="Benoit I."/>
            <person name="Brakhage A.A."/>
            <person name="Braus G.H."/>
            <person name="Fischer R."/>
            <person name="Frisvad J.C."/>
            <person name="Goldman G.H."/>
            <person name="Houbraken J."/>
            <person name="Oakley B."/>
            <person name="Pocsi I."/>
            <person name="Scazzocchio C."/>
            <person name="Seiboth B."/>
            <person name="vanKuyk P.A."/>
            <person name="Wortman J."/>
            <person name="Dyer P.S."/>
            <person name="Grigoriev I.V."/>
        </authorList>
    </citation>
    <scope>NUCLEOTIDE SEQUENCE [LARGE SCALE GENOMIC DNA]</scope>
    <source>
        <strain evidence="3">CBS 516.65</strain>
    </source>
</reference>
<sequence length="856" mass="92913">MSPRSGNAWAVMKAREKKKQQLERQQQQSTDSEKVSTSITHKPPILDYPSSITSRESSFSSSHDAKLDPSSHHAQNQDQVSSSSFVGTTTEADSPREKDQRVENEVNRSRVAALRTKFSLKDIGEARREQGGSGLSGDDGPYSGTTTLQNSFDEDVLVPEKSDSGVYALSAPGSQVPSGDDLHLAAQLSMEDGDSLEKIRNAMNAKKRTKLGNAMEDDANEQIDAMILEATQAPTARKGQYLNSGQAEVIKTEASAQSLRAVRDESTPEPFPGIHDSNVSQSEMSSPIPSLSLYQPTSSNSRGNTLPNTTTHGGSAPSPPDPTYNNTITLDQQLHSHVQALHHHLNSVVSRLTKTFESSNNWTMDQILRNVEVLSDTARVMNARSVGLGESVCGAQRGLQELGERVEVLRGEIRGVEARLVDIVREEVGRLRGELGLGSLIDSSSVMGVPVMTGAKQLHPKEQDVSGGEHNKGTNNPTEKDGMVQVKPGTPLPTTPVQKKETTNPQRSGSSGRKNPARESSGSPEPRPTFDRSFSLDAVSENSQSTLQPLQKQKTDCSAPSEEGTKTPHKKSMFGFRRRRDTGDNQSSSFSSSRFLRTPRRNKDKNKDKDANSNNKALSEDLKKTTSASDSTIAPPSTPPVPKVPANLAQPQPQPQHQRAPHLQPSTNDQNMSPSAIHPALRNPRQQQIMREREQRLHHQQTRLQQLNHNYRANQFPSSSTSMALIPQRSLRGSRSHQGFRSKVSAASSASLFNPGGLVARRSPSALSVRMDSDMGYHGLPHYQPNARYISSSGSYLPEPPRFGGRGGLQGHIQGHRHGQGHGRPLASREVSSSSVVSRTGRGAGPMGSSRGSAEG</sequence>
<dbReference type="Proteomes" id="UP000184300">
    <property type="component" value="Unassembled WGS sequence"/>
</dbReference>
<dbReference type="RefSeq" id="XP_022405075.1">
    <property type="nucleotide sequence ID" value="XM_022543142.1"/>
</dbReference>
<feature type="compositionally biased region" description="Basic residues" evidence="1">
    <location>
        <begin position="567"/>
        <end position="580"/>
    </location>
</feature>
<feature type="compositionally biased region" description="Polar residues" evidence="1">
    <location>
        <begin position="277"/>
        <end position="313"/>
    </location>
</feature>
<gene>
    <name evidence="2" type="ORF">ASPGLDRAFT_21937</name>
</gene>
<feature type="compositionally biased region" description="Polar residues" evidence="1">
    <location>
        <begin position="503"/>
        <end position="523"/>
    </location>
</feature>
<keyword evidence="3" id="KW-1185">Reference proteome</keyword>
<accession>A0A1L9VWX4</accession>
<feature type="region of interest" description="Disordered" evidence="1">
    <location>
        <begin position="459"/>
        <end position="678"/>
    </location>
</feature>
<feature type="compositionally biased region" description="Basic and acidic residues" evidence="1">
    <location>
        <begin position="119"/>
        <end position="130"/>
    </location>
</feature>
<dbReference type="OrthoDB" id="4339014at2759"/>
<protein>
    <submittedName>
        <fullName evidence="2">Uncharacterized protein</fullName>
    </submittedName>
</protein>
<feature type="compositionally biased region" description="Basic and acidic residues" evidence="1">
    <location>
        <begin position="459"/>
        <end position="482"/>
    </location>
</feature>
<dbReference type="GeneID" id="34459403"/>
<dbReference type="EMBL" id="KV878889">
    <property type="protein sequence ID" value="OJJ88399.1"/>
    <property type="molecule type" value="Genomic_DNA"/>
</dbReference>
<feature type="compositionally biased region" description="Low complexity" evidence="1">
    <location>
        <begin position="644"/>
        <end position="665"/>
    </location>
</feature>
<evidence type="ECO:0000256" key="1">
    <source>
        <dbReference type="SAM" id="MobiDB-lite"/>
    </source>
</evidence>
<feature type="region of interest" description="Disordered" evidence="1">
    <location>
        <begin position="794"/>
        <end position="856"/>
    </location>
</feature>
<feature type="region of interest" description="Disordered" evidence="1">
    <location>
        <begin position="1"/>
        <end position="154"/>
    </location>
</feature>
<evidence type="ECO:0000313" key="2">
    <source>
        <dbReference type="EMBL" id="OJJ88399.1"/>
    </source>
</evidence>
<dbReference type="AlphaFoldDB" id="A0A1L9VWX4"/>
<feature type="region of interest" description="Disordered" evidence="1">
    <location>
        <begin position="256"/>
        <end position="327"/>
    </location>
</feature>
<feature type="compositionally biased region" description="Polar residues" evidence="1">
    <location>
        <begin position="72"/>
        <end position="92"/>
    </location>
</feature>
<feature type="compositionally biased region" description="Basic and acidic residues" evidence="1">
    <location>
        <begin position="93"/>
        <end position="108"/>
    </location>
</feature>
<evidence type="ECO:0000313" key="3">
    <source>
        <dbReference type="Proteomes" id="UP000184300"/>
    </source>
</evidence>
<feature type="compositionally biased region" description="Polar residues" evidence="1">
    <location>
        <begin position="540"/>
        <end position="558"/>
    </location>
</feature>
<dbReference type="VEuPathDB" id="FungiDB:ASPGLDRAFT_21937"/>